<evidence type="ECO:0000313" key="1">
    <source>
        <dbReference type="EMBL" id="KAK4825772.1"/>
    </source>
</evidence>
<protein>
    <submittedName>
        <fullName evidence="1">Uncharacterized protein</fullName>
    </submittedName>
</protein>
<name>A0AAN7P201_MYCAM</name>
<gene>
    <name evidence="1" type="ORF">QYF61_002335</name>
</gene>
<reference evidence="1 2" key="1">
    <citation type="journal article" date="2023" name="J. Hered.">
        <title>Chromosome-level genome of the wood stork (Mycteria americana) provides insight into avian chromosome evolution.</title>
        <authorList>
            <person name="Flamio R. Jr."/>
            <person name="Ramstad K.M."/>
        </authorList>
    </citation>
    <scope>NUCLEOTIDE SEQUENCE [LARGE SCALE GENOMIC DNA]</scope>
    <source>
        <strain evidence="1">JAX WOST 10</strain>
    </source>
</reference>
<feature type="non-terminal residue" evidence="1">
    <location>
        <position position="61"/>
    </location>
</feature>
<dbReference type="AlphaFoldDB" id="A0AAN7P201"/>
<sequence length="61" mass="7090">MKVVRYWNTLLREVVDVSSLEVFKILFHTYSSQVLSYEPSWKATKGHKAVDMVTTELSDIL</sequence>
<comment type="caution">
    <text evidence="1">The sequence shown here is derived from an EMBL/GenBank/DDBJ whole genome shotgun (WGS) entry which is preliminary data.</text>
</comment>
<accession>A0AAN7P201</accession>
<proteinExistence type="predicted"/>
<dbReference type="EMBL" id="JAUNZN010000002">
    <property type="protein sequence ID" value="KAK4825772.1"/>
    <property type="molecule type" value="Genomic_DNA"/>
</dbReference>
<dbReference type="Proteomes" id="UP001333110">
    <property type="component" value="Unassembled WGS sequence"/>
</dbReference>
<evidence type="ECO:0000313" key="2">
    <source>
        <dbReference type="Proteomes" id="UP001333110"/>
    </source>
</evidence>
<keyword evidence="2" id="KW-1185">Reference proteome</keyword>
<organism evidence="1 2">
    <name type="scientific">Mycteria americana</name>
    <name type="common">Wood stork</name>
    <dbReference type="NCBI Taxonomy" id="33587"/>
    <lineage>
        <taxon>Eukaryota</taxon>
        <taxon>Metazoa</taxon>
        <taxon>Chordata</taxon>
        <taxon>Craniata</taxon>
        <taxon>Vertebrata</taxon>
        <taxon>Euteleostomi</taxon>
        <taxon>Archelosauria</taxon>
        <taxon>Archosauria</taxon>
        <taxon>Dinosauria</taxon>
        <taxon>Saurischia</taxon>
        <taxon>Theropoda</taxon>
        <taxon>Coelurosauria</taxon>
        <taxon>Aves</taxon>
        <taxon>Neognathae</taxon>
        <taxon>Neoaves</taxon>
        <taxon>Aequornithes</taxon>
        <taxon>Ciconiiformes</taxon>
        <taxon>Ciconiidae</taxon>
        <taxon>Mycteria</taxon>
    </lineage>
</organism>